<accession>A0AC61R258</accession>
<name>A0AC61R258_9FIRM</name>
<reference evidence="1" key="1">
    <citation type="submission" date="2019-04" db="EMBL/GenBank/DDBJ databases">
        <title>Microbes associate with the intestines of laboratory mice.</title>
        <authorList>
            <person name="Navarre W."/>
            <person name="Wong E."/>
            <person name="Huang K."/>
            <person name="Tropini C."/>
            <person name="Ng K."/>
            <person name="Yu B."/>
        </authorList>
    </citation>
    <scope>NUCLEOTIDE SEQUENCE</scope>
    <source>
        <strain evidence="1">NM72_1-8</strain>
    </source>
</reference>
<proteinExistence type="predicted"/>
<protein>
    <submittedName>
        <fullName evidence="1">Glycosyltransferase family 2 protein</fullName>
    </submittedName>
</protein>
<organism evidence="1 2">
    <name type="scientific">Hominisplanchenecus murintestinalis</name>
    <dbReference type="NCBI Taxonomy" id="2941517"/>
    <lineage>
        <taxon>Bacteria</taxon>
        <taxon>Bacillati</taxon>
        <taxon>Bacillota</taxon>
        <taxon>Clostridia</taxon>
        <taxon>Lachnospirales</taxon>
        <taxon>Lachnospiraceae</taxon>
        <taxon>Hominisplanchenecus</taxon>
    </lineage>
</organism>
<evidence type="ECO:0000313" key="2">
    <source>
        <dbReference type="Proteomes" id="UP000307720"/>
    </source>
</evidence>
<sequence length="322" mass="37874">MKKLSIIIPVYNAQDHIRTCLDSISRQLRKEYEIILIDDGSRDSSLDILKEYERQYPGSVRVIAKENEGVAKTRNLGIREAAGEYLCFIDNDDFVDKNYFENFLTAIEQDKCDIVIGGYRRVEGDKIRFQVKPVASAWYKFMVAAPWAKIFRRSFLINNGIEFLDYGLGEDVYFSLVAYAKTRKIKVVDYIGYNWYFNQKSVSNTSQRGFSKELDPLYLLEKIYNEVGSGEILYSYYYIRYGIWYLLFSGRQSTKEKFLSEYKKLFLWYEKRNVPCKFPIFSRAVLAEKLATRCMVGCFLIFHKFKLVKLFAKFYCIGENSE</sequence>
<comment type="caution">
    <text evidence="1">The sequence shown here is derived from an EMBL/GenBank/DDBJ whole genome shotgun (WGS) entry which is preliminary data.</text>
</comment>
<gene>
    <name evidence="1" type="ORF">E5357_03195</name>
</gene>
<keyword evidence="2" id="KW-1185">Reference proteome</keyword>
<dbReference type="Proteomes" id="UP000307720">
    <property type="component" value="Unassembled WGS sequence"/>
</dbReference>
<dbReference type="EMBL" id="SRZB01000003">
    <property type="protein sequence ID" value="TGY00038.1"/>
    <property type="molecule type" value="Genomic_DNA"/>
</dbReference>
<evidence type="ECO:0000313" key="1">
    <source>
        <dbReference type="EMBL" id="TGY00038.1"/>
    </source>
</evidence>